<name>A0A815ZBL0_9BILA</name>
<reference evidence="2" key="1">
    <citation type="submission" date="2021-02" db="EMBL/GenBank/DDBJ databases">
        <authorList>
            <person name="Nowell W R."/>
        </authorList>
    </citation>
    <scope>NUCLEOTIDE SEQUENCE</scope>
</reference>
<feature type="compositionally biased region" description="Basic and acidic residues" evidence="1">
    <location>
        <begin position="63"/>
        <end position="77"/>
    </location>
</feature>
<dbReference type="Proteomes" id="UP000663829">
    <property type="component" value="Unassembled WGS sequence"/>
</dbReference>
<evidence type="ECO:0000313" key="3">
    <source>
        <dbReference type="EMBL" id="CAF4450463.1"/>
    </source>
</evidence>
<feature type="non-terminal residue" evidence="2">
    <location>
        <position position="1"/>
    </location>
</feature>
<dbReference type="EMBL" id="CAJNOQ010031889">
    <property type="protein sequence ID" value="CAF1582390.1"/>
    <property type="molecule type" value="Genomic_DNA"/>
</dbReference>
<organism evidence="2 4">
    <name type="scientific">Didymodactylos carnosus</name>
    <dbReference type="NCBI Taxonomy" id="1234261"/>
    <lineage>
        <taxon>Eukaryota</taxon>
        <taxon>Metazoa</taxon>
        <taxon>Spiralia</taxon>
        <taxon>Gnathifera</taxon>
        <taxon>Rotifera</taxon>
        <taxon>Eurotatoria</taxon>
        <taxon>Bdelloidea</taxon>
        <taxon>Philodinida</taxon>
        <taxon>Philodinidae</taxon>
        <taxon>Didymodactylos</taxon>
    </lineage>
</organism>
<protein>
    <submittedName>
        <fullName evidence="2">Uncharacterized protein</fullName>
    </submittedName>
</protein>
<comment type="caution">
    <text evidence="2">The sequence shown here is derived from an EMBL/GenBank/DDBJ whole genome shotgun (WGS) entry which is preliminary data.</text>
</comment>
<proteinExistence type="predicted"/>
<evidence type="ECO:0000256" key="1">
    <source>
        <dbReference type="SAM" id="MobiDB-lite"/>
    </source>
</evidence>
<gene>
    <name evidence="2" type="ORF">GPM918_LOCUS41185</name>
    <name evidence="3" type="ORF">SRO942_LOCUS42206</name>
</gene>
<accession>A0A815ZBL0</accession>
<evidence type="ECO:0000313" key="2">
    <source>
        <dbReference type="EMBL" id="CAF1582390.1"/>
    </source>
</evidence>
<dbReference type="AlphaFoldDB" id="A0A815ZBL0"/>
<keyword evidence="4" id="KW-1185">Reference proteome</keyword>
<dbReference type="Proteomes" id="UP000681722">
    <property type="component" value="Unassembled WGS sequence"/>
</dbReference>
<evidence type="ECO:0000313" key="4">
    <source>
        <dbReference type="Proteomes" id="UP000663829"/>
    </source>
</evidence>
<feature type="region of interest" description="Disordered" evidence="1">
    <location>
        <begin position="55"/>
        <end position="124"/>
    </location>
</feature>
<feature type="compositionally biased region" description="Basic and acidic residues" evidence="1">
    <location>
        <begin position="105"/>
        <end position="115"/>
    </location>
</feature>
<dbReference type="EMBL" id="CAJOBC010097866">
    <property type="protein sequence ID" value="CAF4450463.1"/>
    <property type="molecule type" value="Genomic_DNA"/>
</dbReference>
<sequence length="124" mass="13717">NRNYDISQARVELIRDWLAERVSIVRNKNFISNLERAKQAGRALPLDVKTGGVKLYTPTAARITKDPLDGRGSKADKDEEQQDNGTAATKKQKTKPPNQRSSPDVTRKVAEERKSAASAASQNN</sequence>